<sequence>MLRVIFAALISCSTLAFSVHADEINISGSTSVARVMDVLAEHYNNQQKQSFIAVHGTDSTSGIMLLKKGISNIAMSSRYLTEGEKDEDLKIDVLALDGLAVVVNINNPVKSLTRKQLFDIYSGTLTNWKELGGQDKRIAVVTREASSGTRYSFETLLGLTKVIKDQLVSTISPNALVANSNGMVKTLVNHNPQAVGFISYGSVDMSVHSLLIDDVDGNAETIADRQYPLTRPFLILHYPEKDTANVKSFLTYLKSYEAQKIIQDYGYVPMIQK</sequence>
<dbReference type="Pfam" id="PF12849">
    <property type="entry name" value="PBP_like_2"/>
    <property type="match status" value="1"/>
</dbReference>
<reference evidence="4 5" key="1">
    <citation type="submission" date="2023-11" db="EMBL/GenBank/DDBJ databases">
        <title>Plant-associative lifestyle of Vibrio porteresiae and its evolutionary dynamics.</title>
        <authorList>
            <person name="Rameshkumar N."/>
            <person name="Kirti K."/>
        </authorList>
    </citation>
    <scope>NUCLEOTIDE SEQUENCE [LARGE SCALE GENOMIC DNA]</scope>
    <source>
        <strain evidence="4 5">MSSRF30</strain>
    </source>
</reference>
<dbReference type="Proteomes" id="UP001304071">
    <property type="component" value="Chromosome 2"/>
</dbReference>
<evidence type="ECO:0000313" key="4">
    <source>
        <dbReference type="EMBL" id="WPC75787.1"/>
    </source>
</evidence>
<accession>A0ABZ0QJA0</accession>
<evidence type="ECO:0000313" key="5">
    <source>
        <dbReference type="Proteomes" id="UP001304071"/>
    </source>
</evidence>
<gene>
    <name evidence="4" type="ORF">R8Z52_22995</name>
</gene>
<keyword evidence="5" id="KW-1185">Reference proteome</keyword>
<organism evidence="4 5">
    <name type="scientific">Vibrio porteresiae DSM 19223</name>
    <dbReference type="NCBI Taxonomy" id="1123496"/>
    <lineage>
        <taxon>Bacteria</taxon>
        <taxon>Pseudomonadati</taxon>
        <taxon>Pseudomonadota</taxon>
        <taxon>Gammaproteobacteria</taxon>
        <taxon>Vibrionales</taxon>
        <taxon>Vibrionaceae</taxon>
        <taxon>Vibrio</taxon>
    </lineage>
</organism>
<evidence type="ECO:0000256" key="2">
    <source>
        <dbReference type="SAM" id="SignalP"/>
    </source>
</evidence>
<dbReference type="SUPFAM" id="SSF53850">
    <property type="entry name" value="Periplasmic binding protein-like II"/>
    <property type="match status" value="1"/>
</dbReference>
<dbReference type="CDD" id="cd13653">
    <property type="entry name" value="PBP2_phosphate_like_1"/>
    <property type="match status" value="1"/>
</dbReference>
<evidence type="ECO:0000256" key="1">
    <source>
        <dbReference type="ARBA" id="ARBA00022729"/>
    </source>
</evidence>
<dbReference type="InterPro" id="IPR050811">
    <property type="entry name" value="Phosphate_ABC_transporter"/>
</dbReference>
<keyword evidence="1 2" id="KW-0732">Signal</keyword>
<feature type="chain" id="PRO_5046448963" evidence="2">
    <location>
        <begin position="22"/>
        <end position="273"/>
    </location>
</feature>
<dbReference type="RefSeq" id="WP_261897762.1">
    <property type="nucleotide sequence ID" value="NZ_AP024896.1"/>
</dbReference>
<dbReference type="EMBL" id="CP138204">
    <property type="protein sequence ID" value="WPC75787.1"/>
    <property type="molecule type" value="Genomic_DNA"/>
</dbReference>
<dbReference type="InterPro" id="IPR024370">
    <property type="entry name" value="PBP_domain"/>
</dbReference>
<protein>
    <submittedName>
        <fullName evidence="4">Phosphate ABC transporter substrate-binding protein</fullName>
    </submittedName>
</protein>
<proteinExistence type="predicted"/>
<dbReference type="Gene3D" id="3.40.190.10">
    <property type="entry name" value="Periplasmic binding protein-like II"/>
    <property type="match status" value="2"/>
</dbReference>
<dbReference type="PANTHER" id="PTHR30570">
    <property type="entry name" value="PERIPLASMIC PHOSPHATE BINDING COMPONENT OF PHOSPHATE ABC TRANSPORTER"/>
    <property type="match status" value="1"/>
</dbReference>
<evidence type="ECO:0000259" key="3">
    <source>
        <dbReference type="Pfam" id="PF12849"/>
    </source>
</evidence>
<name>A0ABZ0QJA0_9VIBR</name>
<feature type="domain" description="PBP" evidence="3">
    <location>
        <begin position="22"/>
        <end position="255"/>
    </location>
</feature>
<dbReference type="PANTHER" id="PTHR30570:SF1">
    <property type="entry name" value="PHOSPHATE-BINDING PROTEIN PSTS"/>
    <property type="match status" value="1"/>
</dbReference>
<feature type="signal peptide" evidence="2">
    <location>
        <begin position="1"/>
        <end position="21"/>
    </location>
</feature>